<protein>
    <recommendedName>
        <fullName evidence="1">Glycosyltransferase 2-like domain-containing protein</fullName>
    </recommendedName>
</protein>
<feature type="domain" description="Glycosyltransferase 2-like" evidence="1">
    <location>
        <begin position="78"/>
        <end position="126"/>
    </location>
</feature>
<name>A0A0F9HXW2_9ZZZZ</name>
<dbReference type="AlphaFoldDB" id="A0A0F9HXW2"/>
<evidence type="ECO:0000259" key="1">
    <source>
        <dbReference type="Pfam" id="PF00535"/>
    </source>
</evidence>
<dbReference type="InterPro" id="IPR001173">
    <property type="entry name" value="Glyco_trans_2-like"/>
</dbReference>
<accession>A0A0F9HXW2</accession>
<sequence length="242" mass="28021">MKVSAFICLHHGQDYLEYAIRSVVDIVDEVLVVYSPKPSHGQEGSRPCPESRERLYGIAKLAAGGKLRWKEGDFASEGAHRDFGVSQTKGDIVLVLDADEVWDKTALKEALEEVQHGEANHYLVNPVHLWRSFKWICKDAMWPVRFIKKAGNALVEHRYLKQQYYHFGYARKPQDVHYKMSIHGHKNELRLGWFTKKFLVWSPGVGDVHPTCRDVWTPEAFDKSELPELMKEHPYYDMDIIV</sequence>
<dbReference type="Gene3D" id="3.90.550.10">
    <property type="entry name" value="Spore Coat Polysaccharide Biosynthesis Protein SpsA, Chain A"/>
    <property type="match status" value="1"/>
</dbReference>
<gene>
    <name evidence="2" type="ORF">LCGC14_1650070</name>
</gene>
<dbReference type="SUPFAM" id="SSF53448">
    <property type="entry name" value="Nucleotide-diphospho-sugar transferases"/>
    <property type="match status" value="1"/>
</dbReference>
<dbReference type="InterPro" id="IPR029044">
    <property type="entry name" value="Nucleotide-diphossugar_trans"/>
</dbReference>
<proteinExistence type="predicted"/>
<dbReference type="EMBL" id="LAZR01013863">
    <property type="protein sequence ID" value="KKM19987.1"/>
    <property type="molecule type" value="Genomic_DNA"/>
</dbReference>
<reference evidence="2" key="1">
    <citation type="journal article" date="2015" name="Nature">
        <title>Complex archaea that bridge the gap between prokaryotes and eukaryotes.</title>
        <authorList>
            <person name="Spang A."/>
            <person name="Saw J.H."/>
            <person name="Jorgensen S.L."/>
            <person name="Zaremba-Niedzwiedzka K."/>
            <person name="Martijn J."/>
            <person name="Lind A.E."/>
            <person name="van Eijk R."/>
            <person name="Schleper C."/>
            <person name="Guy L."/>
            <person name="Ettema T.J."/>
        </authorList>
    </citation>
    <scope>NUCLEOTIDE SEQUENCE</scope>
</reference>
<comment type="caution">
    <text evidence="2">The sequence shown here is derived from an EMBL/GenBank/DDBJ whole genome shotgun (WGS) entry which is preliminary data.</text>
</comment>
<organism evidence="2">
    <name type="scientific">marine sediment metagenome</name>
    <dbReference type="NCBI Taxonomy" id="412755"/>
    <lineage>
        <taxon>unclassified sequences</taxon>
        <taxon>metagenomes</taxon>
        <taxon>ecological metagenomes</taxon>
    </lineage>
</organism>
<dbReference type="Pfam" id="PF00535">
    <property type="entry name" value="Glycos_transf_2"/>
    <property type="match status" value="1"/>
</dbReference>
<evidence type="ECO:0000313" key="2">
    <source>
        <dbReference type="EMBL" id="KKM19987.1"/>
    </source>
</evidence>